<reference evidence="3" key="1">
    <citation type="journal article" date="2006" name="PLoS Biol.">
        <title>Macronuclear genome sequence of the ciliate Tetrahymena thermophila, a model eukaryote.</title>
        <authorList>
            <person name="Eisen J.A."/>
            <person name="Coyne R.S."/>
            <person name="Wu M."/>
            <person name="Wu D."/>
            <person name="Thiagarajan M."/>
            <person name="Wortman J.R."/>
            <person name="Badger J.H."/>
            <person name="Ren Q."/>
            <person name="Amedeo P."/>
            <person name="Jones K.M."/>
            <person name="Tallon L.J."/>
            <person name="Delcher A.L."/>
            <person name="Salzberg S.L."/>
            <person name="Silva J.C."/>
            <person name="Haas B.J."/>
            <person name="Majoros W.H."/>
            <person name="Farzad M."/>
            <person name="Carlton J.M."/>
            <person name="Smith R.K. Jr."/>
            <person name="Garg J."/>
            <person name="Pearlman R.E."/>
            <person name="Karrer K.M."/>
            <person name="Sun L."/>
            <person name="Manning G."/>
            <person name="Elde N.C."/>
            <person name="Turkewitz A.P."/>
            <person name="Asai D.J."/>
            <person name="Wilkes D.E."/>
            <person name="Wang Y."/>
            <person name="Cai H."/>
            <person name="Collins K."/>
            <person name="Stewart B.A."/>
            <person name="Lee S.R."/>
            <person name="Wilamowska K."/>
            <person name="Weinberg Z."/>
            <person name="Ruzzo W.L."/>
            <person name="Wloga D."/>
            <person name="Gaertig J."/>
            <person name="Frankel J."/>
            <person name="Tsao C.-C."/>
            <person name="Gorovsky M.A."/>
            <person name="Keeling P.J."/>
            <person name="Waller R.F."/>
            <person name="Patron N.J."/>
            <person name="Cherry J.M."/>
            <person name="Stover N.A."/>
            <person name="Krieger C.J."/>
            <person name="del Toro C."/>
            <person name="Ryder H.F."/>
            <person name="Williamson S.C."/>
            <person name="Barbeau R.A."/>
            <person name="Hamilton E.P."/>
            <person name="Orias E."/>
        </authorList>
    </citation>
    <scope>NUCLEOTIDE SEQUENCE [LARGE SCALE GENOMIC DNA]</scope>
    <source>
        <strain evidence="3">SB210</strain>
    </source>
</reference>
<keyword evidence="3" id="KW-1185">Reference proteome</keyword>
<sequence>MQPQPQKTGLSALINGLQQSSSNQNLSIFQTLSQDNEHYNQNLSDKNINAQNQQDSNNEDDEEEAKSSSQQNSKSILFKPIKKKHKDFKNKNQMNNFNSESQKQNVIQDKITGAGVLLWEKFSLSEEEYMLKKEILKQEAVQKEGYTILLFGQKEKKGKFKDQILYTDPGGKIDNNESSQKIASRELFEESCGTFQIDEQYFDIKKSFRMGGSYILYNLNLESIGEKKIDLQKFNKNYDILQSNEQTPVFWLESLAITRIFADELKKIDLYENFHIINLTDAYGKEIQIGRRCIAILRALTKSPNVYNFQKSQLLINSKVQLYLEENNDENLLQIYPWLKDTLTYKSKQLN</sequence>
<feature type="compositionally biased region" description="Low complexity" evidence="1">
    <location>
        <begin position="67"/>
        <end position="79"/>
    </location>
</feature>
<dbReference type="AlphaFoldDB" id="Q24D71"/>
<evidence type="ECO:0000313" key="3">
    <source>
        <dbReference type="Proteomes" id="UP000009168"/>
    </source>
</evidence>
<dbReference type="Proteomes" id="UP000009168">
    <property type="component" value="Unassembled WGS sequence"/>
</dbReference>
<proteinExistence type="predicted"/>
<organism evidence="2 3">
    <name type="scientific">Tetrahymena thermophila (strain SB210)</name>
    <dbReference type="NCBI Taxonomy" id="312017"/>
    <lineage>
        <taxon>Eukaryota</taxon>
        <taxon>Sar</taxon>
        <taxon>Alveolata</taxon>
        <taxon>Ciliophora</taxon>
        <taxon>Intramacronucleata</taxon>
        <taxon>Oligohymenophorea</taxon>
        <taxon>Hymenostomatida</taxon>
        <taxon>Tetrahymenina</taxon>
        <taxon>Tetrahymenidae</taxon>
        <taxon>Tetrahymena</taxon>
    </lineage>
</organism>
<dbReference type="SUPFAM" id="SSF55811">
    <property type="entry name" value="Nudix"/>
    <property type="match status" value="1"/>
</dbReference>
<dbReference type="RefSeq" id="XP_001025963.1">
    <property type="nucleotide sequence ID" value="XM_001025963.1"/>
</dbReference>
<accession>Q24D71</accession>
<feature type="region of interest" description="Disordered" evidence="1">
    <location>
        <begin position="50"/>
        <end position="85"/>
    </location>
</feature>
<dbReference type="HOGENOM" id="CLU_791057_0_0_1"/>
<dbReference type="GO" id="GO:0016787">
    <property type="term" value="F:hydrolase activity"/>
    <property type="evidence" value="ECO:0007669"/>
    <property type="project" value="UniProtKB-KW"/>
</dbReference>
<dbReference type="EMBL" id="GG662332">
    <property type="protein sequence ID" value="EAS05718.1"/>
    <property type="molecule type" value="Genomic_DNA"/>
</dbReference>
<name>Q24D71_TETTS</name>
<dbReference type="InParanoid" id="Q24D71"/>
<dbReference type="InterPro" id="IPR015797">
    <property type="entry name" value="NUDIX_hydrolase-like_dom_sf"/>
</dbReference>
<dbReference type="GeneID" id="7846973"/>
<protein>
    <submittedName>
        <fullName evidence="2">NUDIX hydrolase</fullName>
    </submittedName>
</protein>
<dbReference type="KEGG" id="tet:TTHERM_01104880"/>
<keyword evidence="2" id="KW-0378">Hydrolase</keyword>
<dbReference type="Gene3D" id="3.90.79.10">
    <property type="entry name" value="Nucleoside Triphosphate Pyrophosphohydrolase"/>
    <property type="match status" value="1"/>
</dbReference>
<evidence type="ECO:0000256" key="1">
    <source>
        <dbReference type="SAM" id="MobiDB-lite"/>
    </source>
</evidence>
<evidence type="ECO:0000313" key="2">
    <source>
        <dbReference type="EMBL" id="EAS05718.1"/>
    </source>
</evidence>
<gene>
    <name evidence="2" type="ORF">TTHERM_01104880</name>
</gene>